<dbReference type="Proteomes" id="UP001500668">
    <property type="component" value="Unassembled WGS sequence"/>
</dbReference>
<accession>A0ABN1F0I3</accession>
<protein>
    <submittedName>
        <fullName evidence="1">Uncharacterized protein</fullName>
    </submittedName>
</protein>
<evidence type="ECO:0000313" key="2">
    <source>
        <dbReference type="Proteomes" id="UP001500668"/>
    </source>
</evidence>
<name>A0ABN1F0I3_9ACTN</name>
<dbReference type="EMBL" id="BAAACA010000004">
    <property type="protein sequence ID" value="GAA0579234.1"/>
    <property type="molecule type" value="Genomic_DNA"/>
</dbReference>
<sequence>MGTGKDLPSAKELSNLLANGTFKNVREVAEAYGVSETMIRGRILAEPSYDGVGRPAKLPTAGEIFVLLAKKVFENQKEIAEYYGVTEAAVSIRLAPFKDPKIDFRSLMPWKVASKHRGGPPGRALRLHLRAQLENHALTEKNAQQHTAWLADMKKLVVSYDTTEGWSYIERKPEHGNLLIALPENHGLPPETIELYRME</sequence>
<organism evidence="1 2">
    <name type="scientific">Streptomyces crystallinus</name>
    <dbReference type="NCBI Taxonomy" id="68191"/>
    <lineage>
        <taxon>Bacteria</taxon>
        <taxon>Bacillati</taxon>
        <taxon>Actinomycetota</taxon>
        <taxon>Actinomycetes</taxon>
        <taxon>Kitasatosporales</taxon>
        <taxon>Streptomycetaceae</taxon>
        <taxon>Streptomyces</taxon>
    </lineage>
</organism>
<keyword evidence="2" id="KW-1185">Reference proteome</keyword>
<dbReference type="RefSeq" id="WP_344069313.1">
    <property type="nucleotide sequence ID" value="NZ_BAAACA010000004.1"/>
</dbReference>
<comment type="caution">
    <text evidence="1">The sequence shown here is derived from an EMBL/GenBank/DDBJ whole genome shotgun (WGS) entry which is preliminary data.</text>
</comment>
<gene>
    <name evidence="1" type="ORF">GCM10010394_04730</name>
</gene>
<evidence type="ECO:0000313" key="1">
    <source>
        <dbReference type="EMBL" id="GAA0579234.1"/>
    </source>
</evidence>
<reference evidence="1 2" key="1">
    <citation type="journal article" date="2019" name="Int. J. Syst. Evol. Microbiol.">
        <title>The Global Catalogue of Microorganisms (GCM) 10K type strain sequencing project: providing services to taxonomists for standard genome sequencing and annotation.</title>
        <authorList>
            <consortium name="The Broad Institute Genomics Platform"/>
            <consortium name="The Broad Institute Genome Sequencing Center for Infectious Disease"/>
            <person name="Wu L."/>
            <person name="Ma J."/>
        </authorList>
    </citation>
    <scope>NUCLEOTIDE SEQUENCE [LARGE SCALE GENOMIC DNA]</scope>
    <source>
        <strain evidence="1 2">JCM 5067</strain>
    </source>
</reference>
<proteinExistence type="predicted"/>